<feature type="compositionally biased region" description="Acidic residues" evidence="1">
    <location>
        <begin position="268"/>
        <end position="283"/>
    </location>
</feature>
<sequence>MAEARKRRELLPLIYHHLLRAGYVRAAREVKEQSGQKCFLAQPVTLLDIYTHWQQTSELGRKRKAEEDAALQAKKTRVSDPISTSESSEEEEEAEAETAKATPRLASTNSSVLGADLPSSLKEKAKAETEKAGKTGNSMPHPATGKTVTNLLSGKSPRKSAEPSANTTLVSETEEEGSVPAFGAAAKPGMVSAGQADSSSEDTSSSSDETDVEGKPSVKPAQVKASSVSTKESPARKAAPAPGKVGDVTPQVRGGALPPAKRAKKPEEESESSEEGSESEEEAPAGTPSQVKTSEKILQVRAASTAAKGTPGKGATPAHPGKAGAVAFQTKAGKPEEDSESSSEESSDSEEETPAAKALLQVKPEEGDPMQSGPPQKASQDLFSHSVSEPGACLRPQPLTPLSLCGVICPIWSSLPGVLCLLTHPSPGLSPLILFLQAKASGKTPQVGAASAPAKESPRKGAAPAPPGKTGPAVAKAQTGKQEEDSQSSSEESDSEEEAPVQTKPSGKTSQVRAASASAKESPRKGAAPAPPRKTGPAATQAQAGKQEEDSGSSSEESDSDREAPAAMNAAQVKPLGKNPQVKPASTMGTGPLGKGPGPVLPGKAGPTTPSAQVGKWEDSDSSSEESSDSDDGEVPTAVAPAQVRPLPVGSFLPLRVEPPMASHWDSVYHLGLLMSVHTYSGLPLLILCISLQEKSLGKVLQAKPASGPAKGPPQKAGPVAIQVKAEKPMEDSESSEESSDSADSEETPAAMTAAQAKPALKIPQTKACPKKTNTASAKVTPVRVGTQAPRKAGTVTSPVGSSPAVAGGTQRPAEDSSSSEESDSEEEKTGPAVTMGQAKSVGKGLQVKAASVPVKGSLGQGTAPVLPGKTGPTVTQVKAEMQEDSESSEEESDSEEAAAPSAQVKTSVKKTQAKANPAAVRASPAKGTISAPGKVVTAAAQAKQRSPAKAKPPVRNLQNSTALVRGPASVPPVGKAVAAAAQVQTGPEEDSGSSEEESDSEEETETPAQVRGREWRTSPTWDVTLLPHPALVSSHVHPPGSLPSSCFSLQAKPSEKTPQVRAALAPAKESPRKGAAPAPPGKTGPSATQAGKQDGSGSSSEESNSDGEAPAAATSAQKDSNSKPARSKTLAPAPPEGNTEGSSESSEEELPLTQVIKPPLIFVDPNRSPAGPAATPVQAQAASTPRKSRASESTARSSSSESEDEDVIPATQCLTPGIRTNVVTVPTAHPRIAPKASMTGASSSKESSRISDGKKQEGPATQVSKKNPASLPLTQAALKVLAQKASEAQPPVARTQRSRGADSAVGTLPATSPQSTPVQAKGTNKLRKPKLPEGQQATKAPGSSDDSEDSSNSSSGSEEDAEGPQVAKSAHTLVGPTPSRTETLVEETAAESSEDDVVAPSQSLLSGYVTPGLTPANSQASKATPKPYSSPSVSSTLAAKDDPDGKQEAKPQQAAGMLSPKTGGKEAVSGTTPQKSRKPKKGAGNPQASTLALQSNITQCLLGQPWPLNEAQVQASVVKVLTELLEQERKKVVDATKESSRKGWESRKRKLSGDQPAARTPRSKKKKKLGAGEGGEAFVSPEKTSTTSKGKAKRDKASDDVKEKKGKGSLGSQGAKDEPEKELQKGIGKVEGGDQSNPKSKKEKKKSDKSE</sequence>
<dbReference type="GO" id="GO:0001650">
    <property type="term" value="C:fibrillar center"/>
    <property type="evidence" value="ECO:0007669"/>
    <property type="project" value="Ensembl"/>
</dbReference>
<feature type="compositionally biased region" description="Low complexity" evidence="1">
    <location>
        <begin position="1096"/>
        <end position="1109"/>
    </location>
</feature>
<dbReference type="OMA" id="VYDTPRN"/>
<feature type="compositionally biased region" description="Acidic residues" evidence="1">
    <location>
        <begin position="337"/>
        <end position="353"/>
    </location>
</feature>
<feature type="compositionally biased region" description="Acidic residues" evidence="1">
    <location>
        <begin position="1385"/>
        <end position="1398"/>
    </location>
</feature>
<dbReference type="GO" id="GO:0046982">
    <property type="term" value="F:protein heterodimerization activity"/>
    <property type="evidence" value="ECO:0007669"/>
    <property type="project" value="Ensembl"/>
</dbReference>
<dbReference type="GO" id="GO:0014029">
    <property type="term" value="P:neural crest formation"/>
    <property type="evidence" value="ECO:0007669"/>
    <property type="project" value="Ensembl"/>
</dbReference>
<dbReference type="InterPro" id="IPR006594">
    <property type="entry name" value="LisH"/>
</dbReference>
<dbReference type="InParanoid" id="A0A5F8AIZ1"/>
<feature type="region of interest" description="Disordered" evidence="1">
    <location>
        <begin position="1526"/>
        <end position="1652"/>
    </location>
</feature>
<feature type="compositionally biased region" description="Basic and acidic residues" evidence="1">
    <location>
        <begin position="121"/>
        <end position="133"/>
    </location>
</feature>
<feature type="compositionally biased region" description="Polar residues" evidence="1">
    <location>
        <begin position="1115"/>
        <end position="1125"/>
    </location>
</feature>
<evidence type="ECO:0000313" key="4">
    <source>
        <dbReference type="Proteomes" id="UP000006718"/>
    </source>
</evidence>
<feature type="compositionally biased region" description="Basic and acidic residues" evidence="1">
    <location>
        <begin position="1440"/>
        <end position="1450"/>
    </location>
</feature>
<feature type="compositionally biased region" description="Acidic residues" evidence="1">
    <location>
        <begin position="87"/>
        <end position="96"/>
    </location>
</feature>
<reference evidence="3" key="3">
    <citation type="submission" date="2025-08" db="UniProtKB">
        <authorList>
            <consortium name="Ensembl"/>
        </authorList>
    </citation>
    <scope>IDENTIFICATION</scope>
    <source>
        <strain evidence="3">17573</strain>
    </source>
</reference>
<reference evidence="3" key="4">
    <citation type="submission" date="2025-09" db="UniProtKB">
        <authorList>
            <consortium name="Ensembl"/>
        </authorList>
    </citation>
    <scope>IDENTIFICATION</scope>
    <source>
        <strain evidence="3">17573</strain>
    </source>
</reference>
<accession>A0A5F8AIZ1</accession>
<feature type="region of interest" description="Disordered" evidence="1">
    <location>
        <begin position="1032"/>
        <end position="1491"/>
    </location>
</feature>
<evidence type="ECO:0000313" key="3">
    <source>
        <dbReference type="Ensembl" id="ENSMMUP00000077362.1"/>
    </source>
</evidence>
<dbReference type="SMART" id="SM00667">
    <property type="entry name" value="LisH"/>
    <property type="match status" value="1"/>
</dbReference>
<evidence type="ECO:0000256" key="1">
    <source>
        <dbReference type="SAM" id="MobiDB-lite"/>
    </source>
</evidence>
<protein>
    <submittedName>
        <fullName evidence="3">Treacle ribosome biosis factor 1</fullName>
    </submittedName>
</protein>
<keyword evidence="4" id="KW-1185">Reference proteome</keyword>
<dbReference type="FunCoup" id="A0A5F8AIZ1">
    <property type="interactions" value="2721"/>
</dbReference>
<feature type="compositionally biased region" description="Polar residues" evidence="1">
    <location>
        <begin position="503"/>
        <end position="513"/>
    </location>
</feature>
<proteinExistence type="predicted"/>
<feature type="domain" description="Treacle protein" evidence="2">
    <location>
        <begin position="498"/>
        <end position="642"/>
    </location>
</feature>
<dbReference type="VEuPathDB" id="HostDB:ENSMMUG00000009111"/>
<dbReference type="PANTHER" id="PTHR20787">
    <property type="entry name" value="TREACLE"/>
    <property type="match status" value="1"/>
</dbReference>
<feature type="compositionally biased region" description="Low complexity" evidence="1">
    <location>
        <begin position="748"/>
        <end position="760"/>
    </location>
</feature>
<feature type="compositionally biased region" description="Acidic residues" evidence="1">
    <location>
        <begin position="620"/>
        <end position="634"/>
    </location>
</feature>
<feature type="compositionally biased region" description="Basic and acidic residues" evidence="1">
    <location>
        <begin position="1247"/>
        <end position="1258"/>
    </location>
</feature>
<feature type="compositionally biased region" description="Acidic residues" evidence="1">
    <location>
        <begin position="732"/>
        <end position="747"/>
    </location>
</feature>
<dbReference type="STRING" id="9544.ENSMMUP00000077362"/>
<dbReference type="InterPro" id="IPR017859">
    <property type="entry name" value="Treacle"/>
</dbReference>
<feature type="domain" description="Treacle protein" evidence="2">
    <location>
        <begin position="1044"/>
        <end position="1144"/>
    </location>
</feature>
<dbReference type="Ensembl" id="ENSMMUT00000095071.1">
    <property type="protein sequence ID" value="ENSMMUP00000077362.1"/>
    <property type="gene ID" value="ENSMMUG00000009111.4"/>
</dbReference>
<dbReference type="GO" id="GO:0005730">
    <property type="term" value="C:nucleolus"/>
    <property type="evidence" value="ECO:0000318"/>
    <property type="project" value="GO_Central"/>
</dbReference>
<dbReference type="GO" id="GO:0014032">
    <property type="term" value="P:neural crest cell development"/>
    <property type="evidence" value="ECO:0007669"/>
    <property type="project" value="Ensembl"/>
</dbReference>
<feature type="compositionally biased region" description="Low complexity" evidence="1">
    <location>
        <begin position="967"/>
        <end position="987"/>
    </location>
</feature>
<dbReference type="InterPro" id="IPR003993">
    <property type="entry name" value="Treacle_dom"/>
</dbReference>
<dbReference type="GO" id="GO:0097110">
    <property type="term" value="F:scaffold protein binding"/>
    <property type="evidence" value="ECO:0000318"/>
    <property type="project" value="GO_Central"/>
</dbReference>
<dbReference type="Proteomes" id="UP000006718">
    <property type="component" value="Chromosome 6"/>
</dbReference>
<feature type="compositionally biased region" description="Basic and acidic residues" evidence="1">
    <location>
        <begin position="1527"/>
        <end position="1547"/>
    </location>
</feature>
<evidence type="ECO:0000259" key="2">
    <source>
        <dbReference type="Pfam" id="PF03546"/>
    </source>
</evidence>
<dbReference type="VGNC" id="VGNC:78294">
    <property type="gene designation" value="TCOF1"/>
</dbReference>
<dbReference type="PRINTS" id="PR01503">
    <property type="entry name" value="TREACLE"/>
</dbReference>
<feature type="compositionally biased region" description="Polar residues" evidence="1">
    <location>
        <begin position="1416"/>
        <end position="1438"/>
    </location>
</feature>
<feature type="compositionally biased region" description="Basic and acidic residues" evidence="1">
    <location>
        <begin position="1616"/>
        <end position="1625"/>
    </location>
</feature>
<feature type="region of interest" description="Disordered" evidence="1">
    <location>
        <begin position="726"/>
        <end position="1017"/>
    </location>
</feature>
<dbReference type="PANTHER" id="PTHR20787:SF10">
    <property type="entry name" value="TREACLE PROTEIN"/>
    <property type="match status" value="1"/>
</dbReference>
<feature type="compositionally biased region" description="Acidic residues" evidence="1">
    <location>
        <begin position="883"/>
        <end position="897"/>
    </location>
</feature>
<feature type="compositionally biased region" description="Polar residues" evidence="1">
    <location>
        <begin position="1310"/>
        <end position="1323"/>
    </location>
</feature>
<name>A0A5F8AIZ1_MACMU</name>
<reference evidence="3" key="2">
    <citation type="submission" date="2019-01" db="EMBL/GenBank/DDBJ databases">
        <authorList>
            <person name="Graves T."/>
            <person name="Eichler E.E."/>
            <person name="Wilson R.K."/>
        </authorList>
    </citation>
    <scope>NUCLEOTIDE SEQUENCE [LARGE SCALE GENOMIC DNA]</scope>
    <source>
        <strain evidence="3">17573</strain>
    </source>
</reference>
<dbReference type="GO" id="GO:0005654">
    <property type="term" value="C:nucleoplasm"/>
    <property type="evidence" value="ECO:0007669"/>
    <property type="project" value="Ensembl"/>
</dbReference>
<dbReference type="GO" id="GO:0006417">
    <property type="term" value="P:regulation of translation"/>
    <property type="evidence" value="ECO:0007669"/>
    <property type="project" value="Ensembl"/>
</dbReference>
<feature type="region of interest" description="Disordered" evidence="1">
    <location>
        <begin position="57"/>
        <end position="396"/>
    </location>
</feature>
<gene>
    <name evidence="3 5" type="primary">TCOF1</name>
</gene>
<dbReference type="GO" id="GO:0042790">
    <property type="term" value="P:nucleolar large rRNA transcription by RNA polymerase I"/>
    <property type="evidence" value="ECO:0000318"/>
    <property type="project" value="GO_Central"/>
</dbReference>
<dbReference type="GO" id="GO:0005829">
    <property type="term" value="C:cytosol"/>
    <property type="evidence" value="ECO:0007669"/>
    <property type="project" value="Ensembl"/>
</dbReference>
<feature type="domain" description="Treacle protein" evidence="2">
    <location>
        <begin position="693"/>
        <end position="1012"/>
    </location>
</feature>
<dbReference type="SMR" id="A0A5F8AIZ1"/>
<feature type="compositionally biased region" description="Low complexity" evidence="1">
    <location>
        <begin position="197"/>
        <end position="207"/>
    </location>
</feature>
<dbReference type="GO" id="GO:0030674">
    <property type="term" value="F:protein-macromolecule adaptor activity"/>
    <property type="evidence" value="ECO:0007669"/>
    <property type="project" value="Ensembl"/>
</dbReference>
<feature type="compositionally biased region" description="Acidic residues" evidence="1">
    <location>
        <begin position="988"/>
        <end position="1006"/>
    </location>
</feature>
<reference evidence="4" key="1">
    <citation type="journal article" date="2007" name="Science">
        <title>Evolutionary and biomedical insights from the rhesus macaque genome.</title>
        <authorList>
            <person name="Gibbs R.A."/>
            <person name="Rogers J."/>
            <person name="Katze M.G."/>
            <person name="Bumgarner R."/>
            <person name="Weinstock G.M."/>
            <person name="Mardis E.R."/>
            <person name="Remington K.A."/>
            <person name="Strausberg R.L."/>
            <person name="Venter J.C."/>
            <person name="Wilson R.K."/>
            <person name="Batzer M.A."/>
            <person name="Bustamante C.D."/>
            <person name="Eichler E.E."/>
            <person name="Hahn M.W."/>
            <person name="Hardison R.C."/>
            <person name="Makova K.D."/>
            <person name="Miller W."/>
            <person name="Milosavljevic A."/>
            <person name="Palermo R.E."/>
            <person name="Siepel A."/>
            <person name="Sikela J.M."/>
            <person name="Attaway T."/>
            <person name="Bell S."/>
            <person name="Bernard K.E."/>
            <person name="Buhay C.J."/>
            <person name="Chandrabose M.N."/>
            <person name="Dao M."/>
            <person name="Davis C."/>
            <person name="Delehaunty K.D."/>
            <person name="Ding Y."/>
            <person name="Dinh H.H."/>
            <person name="Dugan-Rocha S."/>
            <person name="Fulton L.A."/>
            <person name="Gabisi R.A."/>
            <person name="Garner T.T."/>
            <person name="Godfrey J."/>
            <person name="Hawes A.C."/>
            <person name="Hernandez J."/>
            <person name="Hines S."/>
            <person name="Holder M."/>
            <person name="Hume J."/>
            <person name="Jhangiani S.N."/>
            <person name="Joshi V."/>
            <person name="Khan Z.M."/>
            <person name="Kirkness E.F."/>
            <person name="Cree A."/>
            <person name="Fowler R.G."/>
            <person name="Lee S."/>
            <person name="Lewis L.R."/>
            <person name="Li Z."/>
            <person name="Liu Y.-S."/>
            <person name="Moore S.M."/>
            <person name="Muzny D."/>
            <person name="Nazareth L.V."/>
            <person name="Ngo D.N."/>
            <person name="Okwuonu G.O."/>
            <person name="Pai G."/>
            <person name="Parker D."/>
            <person name="Paul H.A."/>
            <person name="Pfannkoch C."/>
            <person name="Pohl C.S."/>
            <person name="Rogers Y.-H.C."/>
            <person name="Ruiz S.J."/>
            <person name="Sabo A."/>
            <person name="Santibanez J."/>
            <person name="Schneider B.W."/>
            <person name="Smith S.M."/>
            <person name="Sodergren E."/>
            <person name="Svatek A.F."/>
            <person name="Utterback T.R."/>
            <person name="Vattathil S."/>
            <person name="Warren W."/>
            <person name="White C.S."/>
            <person name="Chinwalla A.T."/>
            <person name="Feng Y."/>
            <person name="Halpern A.L."/>
            <person name="Hillier L.W."/>
            <person name="Huang X."/>
            <person name="Minx P."/>
            <person name="Nelson J.O."/>
            <person name="Pepin K.H."/>
            <person name="Qin X."/>
            <person name="Sutton G.G."/>
            <person name="Venter E."/>
            <person name="Walenz B.P."/>
            <person name="Wallis J.W."/>
            <person name="Worley K.C."/>
            <person name="Yang S.-P."/>
            <person name="Jones S.M."/>
            <person name="Marra M.A."/>
            <person name="Rocchi M."/>
            <person name="Schein J.E."/>
            <person name="Baertsch R."/>
            <person name="Clarke L."/>
            <person name="Csuros M."/>
            <person name="Glasscock J."/>
            <person name="Harris R.A."/>
            <person name="Havlak P."/>
            <person name="Jackson A.R."/>
            <person name="Jiang H."/>
            <person name="Liu Y."/>
            <person name="Messina D.N."/>
            <person name="Shen Y."/>
            <person name="Song H.X.-Z."/>
            <person name="Wylie T."/>
            <person name="Zhang L."/>
            <person name="Birney E."/>
            <person name="Han K."/>
            <person name="Konkel M.K."/>
            <person name="Lee J."/>
            <person name="Smit A.F.A."/>
            <person name="Ullmer B."/>
            <person name="Wang H."/>
            <person name="Xing J."/>
            <person name="Burhans R."/>
            <person name="Cheng Z."/>
            <person name="Karro J.E."/>
            <person name="Ma J."/>
            <person name="Raney B."/>
            <person name="She X."/>
            <person name="Cox M.J."/>
            <person name="Demuth J.P."/>
            <person name="Dumas L.J."/>
            <person name="Han S.-G."/>
            <person name="Hopkins J."/>
            <person name="Karimpour-Fard A."/>
            <person name="Kim Y.H."/>
            <person name="Pollack J.R."/>
            <person name="Vinar T."/>
            <person name="Addo-Quaye C."/>
            <person name="Degenhardt J."/>
            <person name="Denby A."/>
            <person name="Hubisz M.J."/>
            <person name="Indap A."/>
            <person name="Kosiol C."/>
            <person name="Lahn B.T."/>
            <person name="Lawson H.A."/>
            <person name="Marklein A."/>
            <person name="Nielsen R."/>
            <person name="Vallender E.J."/>
            <person name="Clark A.G."/>
            <person name="Ferguson B."/>
            <person name="Hernandez R.D."/>
            <person name="Hirani K."/>
            <person name="Kehrer-Sawatzki H."/>
            <person name="Kolb J."/>
            <person name="Patil S."/>
            <person name="Pu L.-L."/>
            <person name="Ren Y."/>
            <person name="Smith D.G."/>
            <person name="Wheeler D.A."/>
            <person name="Schenck I."/>
            <person name="Ball E.V."/>
            <person name="Chen R."/>
            <person name="Cooper D.N."/>
            <person name="Giardine B."/>
            <person name="Hsu F."/>
            <person name="Kent W.J."/>
            <person name="Lesk A."/>
            <person name="Nelson D.L."/>
            <person name="O'brien W.E."/>
            <person name="Pruefer K."/>
            <person name="Stenson P.D."/>
            <person name="Wallace J.C."/>
            <person name="Ke H."/>
            <person name="Liu X.-M."/>
            <person name="Wang P."/>
            <person name="Xiang A.P."/>
            <person name="Yang F."/>
            <person name="Barber G.P."/>
            <person name="Haussler D."/>
            <person name="Karolchik D."/>
            <person name="Kern A.D."/>
            <person name="Kuhn R.M."/>
            <person name="Smith K.E."/>
            <person name="Zwieg A.S."/>
        </authorList>
    </citation>
    <scope>NUCLEOTIDE SEQUENCE [LARGE SCALE GENOMIC DNA]</scope>
    <source>
        <strain evidence="4">17573</strain>
    </source>
</reference>
<organism evidence="3 4">
    <name type="scientific">Macaca mulatta</name>
    <name type="common">Rhesus macaque</name>
    <dbReference type="NCBI Taxonomy" id="9544"/>
    <lineage>
        <taxon>Eukaryota</taxon>
        <taxon>Metazoa</taxon>
        <taxon>Chordata</taxon>
        <taxon>Craniata</taxon>
        <taxon>Vertebrata</taxon>
        <taxon>Euteleostomi</taxon>
        <taxon>Mammalia</taxon>
        <taxon>Eutheria</taxon>
        <taxon>Euarchontoglires</taxon>
        <taxon>Primates</taxon>
        <taxon>Haplorrhini</taxon>
        <taxon>Catarrhini</taxon>
        <taxon>Cercopithecidae</taxon>
        <taxon>Cercopithecinae</taxon>
        <taxon>Macaca</taxon>
    </lineage>
</organism>
<dbReference type="Bgee" id="ENSMMUG00000009111">
    <property type="expression patterns" value="Expressed in ileum and 23 other cell types or tissues"/>
</dbReference>
<evidence type="ECO:0000313" key="5">
    <source>
        <dbReference type="VGNC" id="VGNC:78294"/>
    </source>
</evidence>
<feature type="region of interest" description="Disordered" evidence="1">
    <location>
        <begin position="446"/>
        <end position="644"/>
    </location>
</feature>
<feature type="compositionally biased region" description="Low complexity" evidence="1">
    <location>
        <begin position="1192"/>
        <end position="1201"/>
    </location>
</feature>
<feature type="compositionally biased region" description="Polar residues" evidence="1">
    <location>
        <begin position="373"/>
        <end position="387"/>
    </location>
</feature>
<dbReference type="GeneTree" id="ENSGT00730000111382"/>
<feature type="domain" description="Treacle protein" evidence="2">
    <location>
        <begin position="251"/>
        <end position="360"/>
    </location>
</feature>
<feature type="compositionally biased region" description="Acidic residues" evidence="1">
    <location>
        <begin position="818"/>
        <end position="827"/>
    </location>
</feature>
<dbReference type="Pfam" id="PF03546">
    <property type="entry name" value="Treacle"/>
    <property type="match status" value="4"/>
</dbReference>
<dbReference type="PROSITE" id="PS50896">
    <property type="entry name" value="LISH"/>
    <property type="match status" value="1"/>
</dbReference>
<dbReference type="ExpressionAtlas" id="A0A5F8AIZ1">
    <property type="expression patterns" value="baseline"/>
</dbReference>